<proteinExistence type="predicted"/>
<dbReference type="OrthoDB" id="4748384at2759"/>
<sequence>MEVPHNCSLQHCQIPPRYGERSDIDGDSPDHLIPYSYDATELANAISAIVRRDEVNPDQSVLIYEFVTDYLSAPSTDDMTLDELQDFLCVMLIRIDEYFFQGGLILSPEDPYIDLIPLDQHHLGNGGFYSPMMYIADRIVIYLRNGDTGRRRSKNDLLTTLTYEMAHAYLRVFFNRCPVRGESNLVFEDGGPGVLWQQIFQDMCTHMQSWHPSLVGIGTRTDSIISKKFLSEYYRIAGKLPWISSEWEVTNLRRFEPNIFRSWSWNPTRKERFKKALLRLSYDDYTHFVSTRVPYPWVPYQIFVSLTVLVIGLKIFGSIVPSPLS</sequence>
<comment type="caution">
    <text evidence="1">The sequence shown here is derived from an EMBL/GenBank/DDBJ whole genome shotgun (WGS) entry which is preliminary data.</text>
</comment>
<dbReference type="AlphaFoldDB" id="A0A553I705"/>
<evidence type="ECO:0000313" key="2">
    <source>
        <dbReference type="Proteomes" id="UP000319160"/>
    </source>
</evidence>
<reference evidence="2" key="1">
    <citation type="submission" date="2019-06" db="EMBL/GenBank/DDBJ databases">
        <title>Draft genome sequence of the griseofulvin-producing fungus Xylaria cubensis strain G536.</title>
        <authorList>
            <person name="Mead M.E."/>
            <person name="Raja H.A."/>
            <person name="Steenwyk J.L."/>
            <person name="Knowles S.L."/>
            <person name="Oberlies N.H."/>
            <person name="Rokas A."/>
        </authorList>
    </citation>
    <scope>NUCLEOTIDE SEQUENCE [LARGE SCALE GENOMIC DNA]</scope>
    <source>
        <strain evidence="2">G536</strain>
    </source>
</reference>
<dbReference type="EMBL" id="VFLP01000013">
    <property type="protein sequence ID" value="TRX95976.1"/>
    <property type="molecule type" value="Genomic_DNA"/>
</dbReference>
<name>A0A553I705_9PEZI</name>
<evidence type="ECO:0000313" key="1">
    <source>
        <dbReference type="EMBL" id="TRX95976.1"/>
    </source>
</evidence>
<keyword evidence="2" id="KW-1185">Reference proteome</keyword>
<protein>
    <submittedName>
        <fullName evidence="1">Uncharacterized protein</fullName>
    </submittedName>
</protein>
<organism evidence="1 2">
    <name type="scientific">Xylaria flabelliformis</name>
    <dbReference type="NCBI Taxonomy" id="2512241"/>
    <lineage>
        <taxon>Eukaryota</taxon>
        <taxon>Fungi</taxon>
        <taxon>Dikarya</taxon>
        <taxon>Ascomycota</taxon>
        <taxon>Pezizomycotina</taxon>
        <taxon>Sordariomycetes</taxon>
        <taxon>Xylariomycetidae</taxon>
        <taxon>Xylariales</taxon>
        <taxon>Xylariaceae</taxon>
        <taxon>Xylaria</taxon>
    </lineage>
</organism>
<dbReference type="Proteomes" id="UP000319160">
    <property type="component" value="Unassembled WGS sequence"/>
</dbReference>
<gene>
    <name evidence="1" type="ORF">FHL15_003118</name>
</gene>
<accession>A0A553I705</accession>